<dbReference type="EMBL" id="JBHUFV010000022">
    <property type="protein sequence ID" value="MFD1932969.1"/>
    <property type="molecule type" value="Genomic_DNA"/>
</dbReference>
<comment type="caution">
    <text evidence="2">The sequence shown here is derived from an EMBL/GenBank/DDBJ whole genome shotgun (WGS) entry which is preliminary data.</text>
</comment>
<gene>
    <name evidence="2" type="ORF">ACFSKW_15945</name>
</gene>
<accession>A0ABW4SXE2</accession>
<protein>
    <submittedName>
        <fullName evidence="2">Helix-turn-helix domain-containing protein</fullName>
    </submittedName>
</protein>
<dbReference type="Proteomes" id="UP001597368">
    <property type="component" value="Unassembled WGS sequence"/>
</dbReference>
<dbReference type="RefSeq" id="WP_379573008.1">
    <property type="nucleotide sequence ID" value="NZ_JBHUFV010000022.1"/>
</dbReference>
<dbReference type="InterPro" id="IPR038461">
    <property type="entry name" value="Schlafen_AlbA_2_dom_sf"/>
</dbReference>
<evidence type="ECO:0000259" key="1">
    <source>
        <dbReference type="Pfam" id="PF04326"/>
    </source>
</evidence>
<sequence length="90" mass="9458">MSASTPSSASDQSKVLTAWAKDQFDDWIGIPDGHHVDFKKSPYALDTHKGAFELCKDVAAFRNARGGLIVVGVDAAGARPADHGPARPPG</sequence>
<dbReference type="Pfam" id="PF04326">
    <property type="entry name" value="SLFN_AlbA_2"/>
    <property type="match status" value="1"/>
</dbReference>
<dbReference type="Gene3D" id="3.30.950.30">
    <property type="entry name" value="Schlafen, AAA domain"/>
    <property type="match status" value="1"/>
</dbReference>
<keyword evidence="3" id="KW-1185">Reference proteome</keyword>
<evidence type="ECO:0000313" key="3">
    <source>
        <dbReference type="Proteomes" id="UP001597368"/>
    </source>
</evidence>
<evidence type="ECO:0000313" key="2">
    <source>
        <dbReference type="EMBL" id="MFD1932969.1"/>
    </source>
</evidence>
<name>A0ABW4SXE2_9ACTN</name>
<organism evidence="2 3">
    <name type="scientific">Nonomuraea mangrovi</name>
    <dbReference type="NCBI Taxonomy" id="2316207"/>
    <lineage>
        <taxon>Bacteria</taxon>
        <taxon>Bacillati</taxon>
        <taxon>Actinomycetota</taxon>
        <taxon>Actinomycetes</taxon>
        <taxon>Streptosporangiales</taxon>
        <taxon>Streptosporangiaceae</taxon>
        <taxon>Nonomuraea</taxon>
    </lineage>
</organism>
<feature type="domain" description="Schlafen AlbA-2" evidence="1">
    <location>
        <begin position="33"/>
        <end position="74"/>
    </location>
</feature>
<reference evidence="3" key="1">
    <citation type="journal article" date="2019" name="Int. J. Syst. Evol. Microbiol.">
        <title>The Global Catalogue of Microorganisms (GCM) 10K type strain sequencing project: providing services to taxonomists for standard genome sequencing and annotation.</title>
        <authorList>
            <consortium name="The Broad Institute Genomics Platform"/>
            <consortium name="The Broad Institute Genome Sequencing Center for Infectious Disease"/>
            <person name="Wu L."/>
            <person name="Ma J."/>
        </authorList>
    </citation>
    <scope>NUCLEOTIDE SEQUENCE [LARGE SCALE GENOMIC DNA]</scope>
    <source>
        <strain evidence="3">ICMP 6774ER</strain>
    </source>
</reference>
<dbReference type="InterPro" id="IPR007421">
    <property type="entry name" value="Schlafen_AlbA_2_dom"/>
</dbReference>
<proteinExistence type="predicted"/>